<feature type="compositionally biased region" description="Basic residues" evidence="1">
    <location>
        <begin position="56"/>
        <end position="91"/>
    </location>
</feature>
<proteinExistence type="predicted"/>
<protein>
    <submittedName>
        <fullName evidence="2">Uncharacterized protein</fullName>
    </submittedName>
</protein>
<evidence type="ECO:0000256" key="1">
    <source>
        <dbReference type="SAM" id="MobiDB-lite"/>
    </source>
</evidence>
<feature type="compositionally biased region" description="Polar residues" evidence="1">
    <location>
        <begin position="30"/>
        <end position="50"/>
    </location>
</feature>
<reference evidence="2" key="1">
    <citation type="journal article" date="2020" name="Nature">
        <title>Giant virus diversity and host interactions through global metagenomics.</title>
        <authorList>
            <person name="Schulz F."/>
            <person name="Roux S."/>
            <person name="Paez-Espino D."/>
            <person name="Jungbluth S."/>
            <person name="Walsh D.A."/>
            <person name="Denef V.J."/>
            <person name="McMahon K.D."/>
            <person name="Konstantinidis K.T."/>
            <person name="Eloe-Fadrosh E.A."/>
            <person name="Kyrpides N.C."/>
            <person name="Woyke T."/>
        </authorList>
    </citation>
    <scope>NUCLEOTIDE SEQUENCE</scope>
    <source>
        <strain evidence="2">GVMAG-M-3300023184-105</strain>
    </source>
</reference>
<dbReference type="EMBL" id="MN739964">
    <property type="protein sequence ID" value="QHT80156.1"/>
    <property type="molecule type" value="Genomic_DNA"/>
</dbReference>
<evidence type="ECO:0000313" key="2">
    <source>
        <dbReference type="EMBL" id="QHT80156.1"/>
    </source>
</evidence>
<accession>A0A6C0HJ70</accession>
<organism evidence="2">
    <name type="scientific">viral metagenome</name>
    <dbReference type="NCBI Taxonomy" id="1070528"/>
    <lineage>
        <taxon>unclassified sequences</taxon>
        <taxon>metagenomes</taxon>
        <taxon>organismal metagenomes</taxon>
    </lineage>
</organism>
<feature type="region of interest" description="Disordered" evidence="1">
    <location>
        <begin position="1"/>
        <end position="91"/>
    </location>
</feature>
<dbReference type="AlphaFoldDB" id="A0A6C0HJ70"/>
<name>A0A6C0HJ70_9ZZZZ</name>
<sequence>MASQNPQFVVSDPSKIVPAEPFHNGKGGEPQSSVSPSVAHTSMSPAQSGGNCMMRRGGRKSHKKHSRKSHKKHARKSHKKHGRKSHKKHHK</sequence>